<evidence type="ECO:0000313" key="1">
    <source>
        <dbReference type="EMBL" id="MBW83060.1"/>
    </source>
</evidence>
<protein>
    <submittedName>
        <fullName evidence="1">Uncharacterized protein</fullName>
    </submittedName>
</protein>
<name>A0A2P2IPB1_RHIMU</name>
<organism evidence="1">
    <name type="scientific">Rhizophora mucronata</name>
    <name type="common">Asiatic mangrove</name>
    <dbReference type="NCBI Taxonomy" id="61149"/>
    <lineage>
        <taxon>Eukaryota</taxon>
        <taxon>Viridiplantae</taxon>
        <taxon>Streptophyta</taxon>
        <taxon>Embryophyta</taxon>
        <taxon>Tracheophyta</taxon>
        <taxon>Spermatophyta</taxon>
        <taxon>Magnoliopsida</taxon>
        <taxon>eudicotyledons</taxon>
        <taxon>Gunneridae</taxon>
        <taxon>Pentapetalae</taxon>
        <taxon>rosids</taxon>
        <taxon>fabids</taxon>
        <taxon>Malpighiales</taxon>
        <taxon>Rhizophoraceae</taxon>
        <taxon>Rhizophora</taxon>
    </lineage>
</organism>
<sequence length="38" mass="4517">MLSKGEQMGWRAWGQWRLTMMMMGVENDKASTRGIWQK</sequence>
<dbReference type="AlphaFoldDB" id="A0A2P2IPB1"/>
<accession>A0A2P2IPB1</accession>
<dbReference type="EMBL" id="GGEC01002577">
    <property type="protein sequence ID" value="MBW83060.1"/>
    <property type="molecule type" value="Transcribed_RNA"/>
</dbReference>
<proteinExistence type="predicted"/>
<reference evidence="1" key="1">
    <citation type="submission" date="2018-02" db="EMBL/GenBank/DDBJ databases">
        <title>Rhizophora mucronata_Transcriptome.</title>
        <authorList>
            <person name="Meera S.P."/>
            <person name="Sreeshan A."/>
            <person name="Augustine A."/>
        </authorList>
    </citation>
    <scope>NUCLEOTIDE SEQUENCE</scope>
    <source>
        <tissue evidence="1">Leaf</tissue>
    </source>
</reference>